<keyword evidence="3" id="KW-1185">Reference proteome</keyword>
<feature type="region of interest" description="Disordered" evidence="1">
    <location>
        <begin position="789"/>
        <end position="899"/>
    </location>
</feature>
<feature type="compositionally biased region" description="Polar residues" evidence="1">
    <location>
        <begin position="234"/>
        <end position="252"/>
    </location>
</feature>
<dbReference type="STRING" id="933084.A0A067Q6T4"/>
<feature type="compositionally biased region" description="Polar residues" evidence="1">
    <location>
        <begin position="1003"/>
        <end position="1012"/>
    </location>
</feature>
<evidence type="ECO:0000313" key="2">
    <source>
        <dbReference type="EMBL" id="KDQ62763.1"/>
    </source>
</evidence>
<feature type="compositionally biased region" description="Polar residues" evidence="1">
    <location>
        <begin position="1027"/>
        <end position="1048"/>
    </location>
</feature>
<feature type="compositionally biased region" description="Polar residues" evidence="1">
    <location>
        <begin position="643"/>
        <end position="667"/>
    </location>
</feature>
<sequence>MTSRPSFKSKRRPLSAIFLGSSPSSSSSIPQIPDLPEPPSPGGSSNASGLPSPPATNSTGSGSTGDNSTNAGSVRLRSVSYPNPTMLNGNHDKTSGGNRASSEEDDDDNENEEDHTARLSNGQRSSAHRPSENSLALQRVKSLTQRNRMTIDKLSSISRLSTPSPSNAGRSSSTSRRSPLPPYSASSAASSSSASSSARNSTLSKTQSITQIRPPDHASGSETERESQKRGSRVSYTSSEDLATTPPSTIDISSHPPPATTRRRRLSEPASPDKLGLVVPLESSRPSTRQSVRQETRNASPGPSRPPRKRVSMALSAKDLQNEEEDDDDVASAALAAAAAVRRSPTLGFNSKRTRQPLPREFRDNRKSLDGKAPIAEPTTPHRNRTLDTRGSPSFRSATLRSTREPPRRHQSRWMSEDLTNAMDREDTESDLNAQISPSGKVYGRRQTLRGGSAESALGAHRSLVGEGLKAAGINTRRREGGDDVFKDERGQVGAGSIRRAVSNGAGSLALHGDRREERGLSRAGGSSTTTRINEGAGPPASSALVRVTAGSDPRTPANTTQNRSAHRSSYAGGTSRPATSMAGYAEDLNPPKTAPPTLRTYRSAYPLPERDRTALVLSASSRALTQPQPHAHPPPQDRAYSSPFNANRQTPLPSSSMSNQVPQPTSEHGRLMLESLSMFESNLTRLPPMGTTTTVTIPELLRSAQTIVHATERLNHLLRTATNDALERQIESDVYDEGIDASARIPELWKTVGAEFREGMRISDELVRTMTGFMLGVGKVMKDSAAAMNGTQHLRTGSLDEEVVTRRMTPEVPSGGRIGSDGRRSASSRHSWEPAPRDRSETMRAPSSRLDGNGGRPPSSLKNSRESDGSTGGEREKPEPLAPIPQRALLPASSVRRLFTPREQREQQMIMDSLDGDHEPSPTPASRHQSALPPDRYRTLPPLSIPPTLSTVPSESLLTRKPSLVADRRKISNNSNATVRASPLISALKTPGTTTSLTPYTVSNSPNNSAIPLSRGDSNGSGSSRTNVTFSRPSTVSVSTLSGLQQNDARKRTISATSDNDDPRQPAMTTVTADTIRTPTSGPETERDSRRRTLGRARVSLDSARDSDGSGQSASRDAQGTAGILPGSRKERRRTITEIFGHG</sequence>
<protein>
    <submittedName>
        <fullName evidence="2">Uncharacterized protein</fullName>
    </submittedName>
</protein>
<evidence type="ECO:0000256" key="1">
    <source>
        <dbReference type="SAM" id="MobiDB-lite"/>
    </source>
</evidence>
<evidence type="ECO:0000313" key="3">
    <source>
        <dbReference type="Proteomes" id="UP000027265"/>
    </source>
</evidence>
<dbReference type="AlphaFoldDB" id="A0A067Q6T4"/>
<feature type="region of interest" description="Disordered" evidence="1">
    <location>
        <begin position="1"/>
        <end position="419"/>
    </location>
</feature>
<organism evidence="2 3">
    <name type="scientific">Jaapia argillacea MUCL 33604</name>
    <dbReference type="NCBI Taxonomy" id="933084"/>
    <lineage>
        <taxon>Eukaryota</taxon>
        <taxon>Fungi</taxon>
        <taxon>Dikarya</taxon>
        <taxon>Basidiomycota</taxon>
        <taxon>Agaricomycotina</taxon>
        <taxon>Agaricomycetes</taxon>
        <taxon>Agaricomycetidae</taxon>
        <taxon>Jaapiales</taxon>
        <taxon>Jaapiaceae</taxon>
        <taxon>Jaapia</taxon>
    </lineage>
</organism>
<feature type="compositionally biased region" description="Basic and acidic residues" evidence="1">
    <location>
        <begin position="358"/>
        <end position="370"/>
    </location>
</feature>
<feature type="region of interest" description="Disordered" evidence="1">
    <location>
        <begin position="624"/>
        <end position="667"/>
    </location>
</feature>
<feature type="region of interest" description="Disordered" evidence="1">
    <location>
        <begin position="506"/>
        <end position="608"/>
    </location>
</feature>
<feature type="compositionally biased region" description="Polar residues" evidence="1">
    <location>
        <begin position="389"/>
        <end position="401"/>
    </location>
</feature>
<feature type="compositionally biased region" description="Basic and acidic residues" evidence="1">
    <location>
        <begin position="864"/>
        <end position="880"/>
    </location>
</feature>
<dbReference type="Proteomes" id="UP000027265">
    <property type="component" value="Unassembled WGS sequence"/>
</dbReference>
<gene>
    <name evidence="2" type="ORF">JAAARDRAFT_30681</name>
</gene>
<reference evidence="3" key="1">
    <citation type="journal article" date="2014" name="Proc. Natl. Acad. Sci. U.S.A.">
        <title>Extensive sampling of basidiomycete genomes demonstrates inadequacy of the white-rot/brown-rot paradigm for wood decay fungi.</title>
        <authorList>
            <person name="Riley R."/>
            <person name="Salamov A.A."/>
            <person name="Brown D.W."/>
            <person name="Nagy L.G."/>
            <person name="Floudas D."/>
            <person name="Held B.W."/>
            <person name="Levasseur A."/>
            <person name="Lombard V."/>
            <person name="Morin E."/>
            <person name="Otillar R."/>
            <person name="Lindquist E.A."/>
            <person name="Sun H."/>
            <person name="LaButti K.M."/>
            <person name="Schmutz J."/>
            <person name="Jabbour D."/>
            <person name="Luo H."/>
            <person name="Baker S.E."/>
            <person name="Pisabarro A.G."/>
            <person name="Walton J.D."/>
            <person name="Blanchette R.A."/>
            <person name="Henrissat B."/>
            <person name="Martin F."/>
            <person name="Cullen D."/>
            <person name="Hibbett D.S."/>
            <person name="Grigoriev I.V."/>
        </authorList>
    </citation>
    <scope>NUCLEOTIDE SEQUENCE [LARGE SCALE GENOMIC DNA]</scope>
    <source>
        <strain evidence="3">MUCL 33604</strain>
    </source>
</reference>
<feature type="compositionally biased region" description="Basic and acidic residues" evidence="1">
    <location>
        <begin position="512"/>
        <end position="521"/>
    </location>
</feature>
<dbReference type="OrthoDB" id="3358078at2759"/>
<feature type="region of interest" description="Disordered" evidence="1">
    <location>
        <begin position="990"/>
        <end position="1144"/>
    </location>
</feature>
<feature type="compositionally biased region" description="Low complexity" evidence="1">
    <location>
        <begin position="154"/>
        <end position="198"/>
    </location>
</feature>
<feature type="compositionally biased region" description="Polar residues" evidence="1">
    <location>
        <begin position="1110"/>
        <end position="1119"/>
    </location>
</feature>
<feature type="compositionally biased region" description="Low complexity" evidence="1">
    <location>
        <begin position="42"/>
        <end position="73"/>
    </location>
</feature>
<feature type="compositionally biased region" description="Acidic residues" evidence="1">
    <location>
        <begin position="103"/>
        <end position="113"/>
    </location>
</feature>
<dbReference type="EMBL" id="KL197711">
    <property type="protein sequence ID" value="KDQ62763.1"/>
    <property type="molecule type" value="Genomic_DNA"/>
</dbReference>
<feature type="compositionally biased region" description="Low complexity" evidence="1">
    <location>
        <begin position="1015"/>
        <end position="1026"/>
    </location>
</feature>
<feature type="compositionally biased region" description="Polar residues" evidence="1">
    <location>
        <begin position="132"/>
        <end position="148"/>
    </location>
</feature>
<name>A0A067Q6T4_9AGAM</name>
<feature type="compositionally biased region" description="Basic and acidic residues" evidence="1">
    <location>
        <begin position="821"/>
        <end position="843"/>
    </location>
</feature>
<dbReference type="HOGENOM" id="CLU_004775_0_0_1"/>
<feature type="compositionally biased region" description="Polar residues" evidence="1">
    <location>
        <begin position="1068"/>
        <end position="1084"/>
    </location>
</feature>
<feature type="compositionally biased region" description="Polar residues" evidence="1">
    <location>
        <begin position="199"/>
        <end position="211"/>
    </location>
</feature>
<proteinExistence type="predicted"/>
<feature type="compositionally biased region" description="Low complexity" evidence="1">
    <location>
        <begin position="331"/>
        <end position="340"/>
    </location>
</feature>
<accession>A0A067Q6T4</accession>
<feature type="region of interest" description="Disordered" evidence="1">
    <location>
        <begin position="914"/>
        <end position="939"/>
    </location>
</feature>
<dbReference type="InParanoid" id="A0A067Q6T4"/>
<feature type="compositionally biased region" description="Low complexity" evidence="1">
    <location>
        <begin position="991"/>
        <end position="1002"/>
    </location>
</feature>
<feature type="compositionally biased region" description="Polar residues" evidence="1">
    <location>
        <begin position="284"/>
        <end position="301"/>
    </location>
</feature>